<evidence type="ECO:0000313" key="10">
    <source>
        <dbReference type="EMBL" id="PIT89688.1"/>
    </source>
</evidence>
<evidence type="ECO:0000256" key="4">
    <source>
        <dbReference type="ARBA" id="ARBA00022679"/>
    </source>
</evidence>
<name>A0A2M6WA43_9BACT</name>
<evidence type="ECO:0000313" key="11">
    <source>
        <dbReference type="Proteomes" id="UP000231464"/>
    </source>
</evidence>
<protein>
    <recommendedName>
        <fullName evidence="9">Glycosyltransferase RgtA/B/C/D-like domain-containing protein</fullName>
    </recommendedName>
</protein>
<feature type="transmembrane region" description="Helical" evidence="8">
    <location>
        <begin position="216"/>
        <end position="234"/>
    </location>
</feature>
<evidence type="ECO:0000256" key="6">
    <source>
        <dbReference type="ARBA" id="ARBA00022989"/>
    </source>
</evidence>
<keyword evidence="5 8" id="KW-0812">Transmembrane</keyword>
<feature type="transmembrane region" description="Helical" evidence="8">
    <location>
        <begin position="240"/>
        <end position="255"/>
    </location>
</feature>
<gene>
    <name evidence="10" type="ORF">COU23_02625</name>
</gene>
<feature type="transmembrane region" description="Helical" evidence="8">
    <location>
        <begin position="404"/>
        <end position="424"/>
    </location>
</feature>
<evidence type="ECO:0000256" key="1">
    <source>
        <dbReference type="ARBA" id="ARBA00004651"/>
    </source>
</evidence>
<evidence type="ECO:0000256" key="2">
    <source>
        <dbReference type="ARBA" id="ARBA00022475"/>
    </source>
</evidence>
<keyword evidence="2" id="KW-1003">Cell membrane</keyword>
<evidence type="ECO:0000256" key="5">
    <source>
        <dbReference type="ARBA" id="ARBA00022692"/>
    </source>
</evidence>
<feature type="transmembrane region" description="Helical" evidence="8">
    <location>
        <begin position="158"/>
        <end position="176"/>
    </location>
</feature>
<evidence type="ECO:0000259" key="9">
    <source>
        <dbReference type="Pfam" id="PF13231"/>
    </source>
</evidence>
<comment type="caution">
    <text evidence="10">The sequence shown here is derived from an EMBL/GenBank/DDBJ whole genome shotgun (WGS) entry which is preliminary data.</text>
</comment>
<accession>A0A2M6WA43</accession>
<evidence type="ECO:0000256" key="8">
    <source>
        <dbReference type="SAM" id="Phobius"/>
    </source>
</evidence>
<dbReference type="GO" id="GO:0009103">
    <property type="term" value="P:lipopolysaccharide biosynthetic process"/>
    <property type="evidence" value="ECO:0007669"/>
    <property type="project" value="UniProtKB-ARBA"/>
</dbReference>
<feature type="transmembrane region" description="Helical" evidence="8">
    <location>
        <begin position="329"/>
        <end position="354"/>
    </location>
</feature>
<feature type="domain" description="Glycosyltransferase RgtA/B/C/D-like" evidence="9">
    <location>
        <begin position="139"/>
        <end position="282"/>
    </location>
</feature>
<dbReference type="Pfam" id="PF13231">
    <property type="entry name" value="PMT_2"/>
    <property type="match status" value="1"/>
</dbReference>
<proteinExistence type="predicted"/>
<evidence type="ECO:0000256" key="3">
    <source>
        <dbReference type="ARBA" id="ARBA00022676"/>
    </source>
</evidence>
<organism evidence="10 11">
    <name type="scientific">Candidatus Kuenenbacteria bacterium CG10_big_fil_rev_8_21_14_0_10_36_11</name>
    <dbReference type="NCBI Taxonomy" id="1974618"/>
    <lineage>
        <taxon>Bacteria</taxon>
        <taxon>Candidatus Kueneniibacteriota</taxon>
    </lineage>
</organism>
<dbReference type="InterPro" id="IPR050297">
    <property type="entry name" value="LipidA_mod_glycosyltrf_83"/>
</dbReference>
<dbReference type="GO" id="GO:0016763">
    <property type="term" value="F:pentosyltransferase activity"/>
    <property type="evidence" value="ECO:0007669"/>
    <property type="project" value="TreeGrafter"/>
</dbReference>
<keyword evidence="3" id="KW-0328">Glycosyltransferase</keyword>
<keyword evidence="6 8" id="KW-1133">Transmembrane helix</keyword>
<dbReference type="EMBL" id="PFBP01000040">
    <property type="protein sequence ID" value="PIT89688.1"/>
    <property type="molecule type" value="Genomic_DNA"/>
</dbReference>
<dbReference type="PANTHER" id="PTHR33908:SF11">
    <property type="entry name" value="MEMBRANE PROTEIN"/>
    <property type="match status" value="1"/>
</dbReference>
<dbReference type="Proteomes" id="UP000231464">
    <property type="component" value="Unassembled WGS sequence"/>
</dbReference>
<sequence length="573" mass="67317">MEFWRKNRLFLILALIGVAMFFVYSYLPLSQINWQKENNVNLSLRFNTPDEVLNYYFSNQYARSGELFYFEPWDKIMNQVVFPRWALVIENKITPGNFLGLDLIYGAIGKAVNLISNLKVGVTERTLAEIIIPFLTPFFAVICALFFYLLIKIFFDKKVAFVSALLMLIFPGFWYYSSRTMFNNVLFLSLLIAGLYFLINFFHTNLHKYEHKKTQIRNFILSALAGLFFGLALITRTSEIIWVALIVLVILFFYRKNLKNLWPYFLISAVIFCACFVPVLYHNKILYNNYFSTGYPLTTVSSNLETGQVNKIGIWQAVFLPFGFHLKNIILVVYNYIFKLFWPWAVLVLVGLFVFIKNKKTNEQKLFFSLSLVTYYLLLYYGSWVFHDSPIQNLISIGSSYVRYFLPIYIFSLPFIALLLVKIWQSQRIKLLFKFFLFIIFFHYTLYLIHNTIFSGPESLPAIKNNLIKYNIQARSILEIVDKDDIILLDMSADKIVFPELKHIIVPQNNVEYPEIRKAFSFLPKQNFYYFHNNASISADWLNKNKFNFENLEIYAGQNMEGGGVVYKIKLED</sequence>
<feature type="transmembrane region" description="Helical" evidence="8">
    <location>
        <begin position="182"/>
        <end position="204"/>
    </location>
</feature>
<keyword evidence="4" id="KW-0808">Transferase</keyword>
<dbReference type="AlphaFoldDB" id="A0A2M6WA43"/>
<dbReference type="PANTHER" id="PTHR33908">
    <property type="entry name" value="MANNOSYLTRANSFERASE YKCB-RELATED"/>
    <property type="match status" value="1"/>
</dbReference>
<feature type="transmembrane region" description="Helical" evidence="8">
    <location>
        <begin position="431"/>
        <end position="449"/>
    </location>
</feature>
<dbReference type="InterPro" id="IPR038731">
    <property type="entry name" value="RgtA/B/C-like"/>
</dbReference>
<feature type="transmembrane region" description="Helical" evidence="8">
    <location>
        <begin position="262"/>
        <end position="281"/>
    </location>
</feature>
<feature type="transmembrane region" description="Helical" evidence="8">
    <location>
        <begin position="366"/>
        <end position="384"/>
    </location>
</feature>
<feature type="transmembrane region" description="Helical" evidence="8">
    <location>
        <begin position="9"/>
        <end position="27"/>
    </location>
</feature>
<keyword evidence="7 8" id="KW-0472">Membrane</keyword>
<dbReference type="GO" id="GO:0005886">
    <property type="term" value="C:plasma membrane"/>
    <property type="evidence" value="ECO:0007669"/>
    <property type="project" value="UniProtKB-SubCell"/>
</dbReference>
<evidence type="ECO:0000256" key="7">
    <source>
        <dbReference type="ARBA" id="ARBA00023136"/>
    </source>
</evidence>
<comment type="subcellular location">
    <subcellularLocation>
        <location evidence="1">Cell membrane</location>
        <topology evidence="1">Multi-pass membrane protein</topology>
    </subcellularLocation>
</comment>
<reference evidence="11" key="1">
    <citation type="submission" date="2017-09" db="EMBL/GenBank/DDBJ databases">
        <title>Depth-based differentiation of microbial function through sediment-hosted aquifers and enrichment of novel symbionts in the deep terrestrial subsurface.</title>
        <authorList>
            <person name="Probst A.J."/>
            <person name="Ladd B."/>
            <person name="Jarett J.K."/>
            <person name="Geller-Mcgrath D.E."/>
            <person name="Sieber C.M.K."/>
            <person name="Emerson J.B."/>
            <person name="Anantharaman K."/>
            <person name="Thomas B.C."/>
            <person name="Malmstrom R."/>
            <person name="Stieglmeier M."/>
            <person name="Klingl A."/>
            <person name="Woyke T."/>
            <person name="Ryan C.M."/>
            <person name="Banfield J.F."/>
        </authorList>
    </citation>
    <scope>NUCLEOTIDE SEQUENCE [LARGE SCALE GENOMIC DNA]</scope>
</reference>
<feature type="transmembrane region" description="Helical" evidence="8">
    <location>
        <begin position="130"/>
        <end position="151"/>
    </location>
</feature>